<sequence length="536" mass="59648">MGAKNCPETPRQKMINMMYIVLTAMLALNVAAEVLEAFRVVDSSLLQTLEAVDIQNAQLYASFDQAYAENPTKVAEWKDKADEVKAKSKEMINFVWQLKDDMVNYSGSKPVNEDNILTEEDYFHITVAGDTVELGKVDDLNGPSEYMITQKHATELREKIAEYKAFLVSIVGEDNEELKKTVLSELKTEDPKGNIKSGTEKKSWESEHFENKPLIAVLTLLSKIQIDVKNSESNMVKYLYSEIDAGSFKFNRLGAMVLPNSNVVLMGDEYKADVILAAEDTTQQPEIIINGRAFPVKDGKATYVGNTDKPGVFKWSGLIKYKTPGGIIKSYPFEQEYQVTQPSVTMSATKMNVFYKGLDNPFEVSGGSIPSENLEVTMTNGKIVRNGNLFTINPTDLDATGKKTKVSVYAKINGDRRLIGTSDWRVKEVPDPVAQVAGISGGNIKKELLTIQDGVMAVLEDFDFEFKYTVTQFTLETTGSDGYSNPYPVKGNRFSQQQKDALKRVNINTWVNITDIKAVGDDGSTRDLDPISLKIK</sequence>
<keyword evidence="6" id="KW-1185">Reference proteome</keyword>
<evidence type="ECO:0000259" key="2">
    <source>
        <dbReference type="Pfam" id="PF12081"/>
    </source>
</evidence>
<dbReference type="Pfam" id="PF21602">
    <property type="entry name" value="GldM_3rd"/>
    <property type="match status" value="1"/>
</dbReference>
<name>A0A399SXX4_9BACT</name>
<dbReference type="NCBIfam" id="TIGR03517">
    <property type="entry name" value="GldM_gliding"/>
    <property type="match status" value="1"/>
</dbReference>
<feature type="domain" description="Gliding motility-associated protein GldM N-terminal" evidence="2">
    <location>
        <begin position="33"/>
        <end position="241"/>
    </location>
</feature>
<feature type="domain" description="Gliding motility-associated protein GldM C-terminal" evidence="1">
    <location>
        <begin position="430"/>
        <end position="536"/>
    </location>
</feature>
<dbReference type="InterPro" id="IPR048406">
    <property type="entry name" value="GldM_Ig-like-2"/>
</dbReference>
<reference evidence="5 6" key="1">
    <citation type="submission" date="2018-08" db="EMBL/GenBank/DDBJ databases">
        <title>Pallidiluteibacterium maritimus gen. nov., sp. nov., isolated from coastal sediment.</title>
        <authorList>
            <person name="Zhou L.Y."/>
        </authorList>
    </citation>
    <scope>NUCLEOTIDE SEQUENCE [LARGE SCALE GENOMIC DNA]</scope>
    <source>
        <strain evidence="5 6">XSD2</strain>
    </source>
</reference>
<dbReference type="RefSeq" id="WP_119437766.1">
    <property type="nucleotide sequence ID" value="NZ_QWGR01000004.1"/>
</dbReference>
<dbReference type="InterPro" id="IPR019859">
    <property type="entry name" value="Motility-assoc_prot_GldM"/>
</dbReference>
<dbReference type="OrthoDB" id="1490890at2"/>
<dbReference type="EMBL" id="QWGR01000004">
    <property type="protein sequence ID" value="RIJ48846.1"/>
    <property type="molecule type" value="Genomic_DNA"/>
</dbReference>
<dbReference type="Pfam" id="PF12081">
    <property type="entry name" value="GldM_1st"/>
    <property type="match status" value="1"/>
</dbReference>
<dbReference type="Pfam" id="PF12080">
    <property type="entry name" value="GldM_4th"/>
    <property type="match status" value="1"/>
</dbReference>
<gene>
    <name evidence="5" type="primary">gldM</name>
    <name evidence="5" type="ORF">D1614_09995</name>
</gene>
<feature type="domain" description="Gliding motility-associated protein GldM second immunoglobulin-like" evidence="4">
    <location>
        <begin position="343"/>
        <end position="427"/>
    </location>
</feature>
<comment type="caution">
    <text evidence="5">The sequence shown here is derived from an EMBL/GenBank/DDBJ whole genome shotgun (WGS) entry which is preliminary data.</text>
</comment>
<dbReference type="InterPro" id="IPR022719">
    <property type="entry name" value="Motility-assoc_prot_GldM_C"/>
</dbReference>
<evidence type="ECO:0000259" key="1">
    <source>
        <dbReference type="Pfam" id="PF12080"/>
    </source>
</evidence>
<evidence type="ECO:0000259" key="3">
    <source>
        <dbReference type="Pfam" id="PF21601"/>
    </source>
</evidence>
<dbReference type="InterPro" id="IPR048405">
    <property type="entry name" value="GldM_Ig-like-1"/>
</dbReference>
<dbReference type="AlphaFoldDB" id="A0A399SXX4"/>
<evidence type="ECO:0000313" key="6">
    <source>
        <dbReference type="Proteomes" id="UP000265926"/>
    </source>
</evidence>
<dbReference type="InterPro" id="IPR022720">
    <property type="entry name" value="Motility-assoc_prot_GldM_N"/>
</dbReference>
<dbReference type="Pfam" id="PF21601">
    <property type="entry name" value="GldM_2nd"/>
    <property type="match status" value="1"/>
</dbReference>
<organism evidence="5 6">
    <name type="scientific">Maribellus luteus</name>
    <dbReference type="NCBI Taxonomy" id="2305463"/>
    <lineage>
        <taxon>Bacteria</taxon>
        <taxon>Pseudomonadati</taxon>
        <taxon>Bacteroidota</taxon>
        <taxon>Bacteroidia</taxon>
        <taxon>Marinilabiliales</taxon>
        <taxon>Prolixibacteraceae</taxon>
        <taxon>Maribellus</taxon>
    </lineage>
</organism>
<evidence type="ECO:0000313" key="5">
    <source>
        <dbReference type="EMBL" id="RIJ48846.1"/>
    </source>
</evidence>
<protein>
    <submittedName>
        <fullName evidence="5">Gliding motility protein GldM</fullName>
    </submittedName>
</protein>
<evidence type="ECO:0000259" key="4">
    <source>
        <dbReference type="Pfam" id="PF21602"/>
    </source>
</evidence>
<feature type="domain" description="Gliding motility-associated protein GldM first immunoglobulin-like" evidence="3">
    <location>
        <begin position="245"/>
        <end position="341"/>
    </location>
</feature>
<dbReference type="Proteomes" id="UP000265926">
    <property type="component" value="Unassembled WGS sequence"/>
</dbReference>
<accession>A0A399SXX4</accession>
<proteinExistence type="predicted"/>